<dbReference type="CDD" id="cd08646">
    <property type="entry name" value="FMT_core_Met-tRNA-FMT_N"/>
    <property type="match status" value="1"/>
</dbReference>
<dbReference type="SUPFAM" id="SSF53328">
    <property type="entry name" value="Formyltransferase"/>
    <property type="match status" value="1"/>
</dbReference>
<dbReference type="NCBIfam" id="TIGR00460">
    <property type="entry name" value="fmt"/>
    <property type="match status" value="1"/>
</dbReference>
<dbReference type="GO" id="GO:0005829">
    <property type="term" value="C:cytosol"/>
    <property type="evidence" value="ECO:0007669"/>
    <property type="project" value="TreeGrafter"/>
</dbReference>
<dbReference type="InterPro" id="IPR041711">
    <property type="entry name" value="Met-tRNA-FMT_N"/>
</dbReference>
<dbReference type="PANTHER" id="PTHR11138">
    <property type="entry name" value="METHIONYL-TRNA FORMYLTRANSFERASE"/>
    <property type="match status" value="1"/>
</dbReference>
<dbReference type="GO" id="GO:0004479">
    <property type="term" value="F:methionyl-tRNA formyltransferase activity"/>
    <property type="evidence" value="ECO:0007669"/>
    <property type="project" value="UniProtKB-UniRule"/>
</dbReference>
<dbReference type="HAMAP" id="MF_00182">
    <property type="entry name" value="Formyl_trans"/>
    <property type="match status" value="1"/>
</dbReference>
<dbReference type="InterPro" id="IPR044135">
    <property type="entry name" value="Met-tRNA-FMT_C"/>
</dbReference>
<evidence type="ECO:0000259" key="10">
    <source>
        <dbReference type="Pfam" id="PF00551"/>
    </source>
</evidence>
<protein>
    <recommendedName>
        <fullName evidence="4 8">Methionyl-tRNA formyltransferase</fullName>
        <ecNumber evidence="3 8">2.1.2.9</ecNumber>
    </recommendedName>
</protein>
<accession>A0A1I1RHQ5</accession>
<feature type="domain" description="Formyl transferase N-terminal" evidence="10">
    <location>
        <begin position="1"/>
        <end position="176"/>
    </location>
</feature>
<keyword evidence="13" id="KW-1185">Reference proteome</keyword>
<dbReference type="InterPro" id="IPR036477">
    <property type="entry name" value="Formyl_transf_N_sf"/>
</dbReference>
<dbReference type="Gene3D" id="3.10.25.10">
    <property type="entry name" value="Formyl transferase, C-terminal domain"/>
    <property type="match status" value="1"/>
</dbReference>
<proteinExistence type="inferred from homology"/>
<dbReference type="OrthoDB" id="9802815at2"/>
<dbReference type="FunFam" id="3.40.50.12230:FF:000001">
    <property type="entry name" value="Methionyl-tRNA formyltransferase"/>
    <property type="match status" value="1"/>
</dbReference>
<dbReference type="STRING" id="1123397.SAMN05660831_01467"/>
<keyword evidence="6 8" id="KW-0648">Protein biosynthesis</keyword>
<evidence type="ECO:0000256" key="9">
    <source>
        <dbReference type="SAM" id="MobiDB-lite"/>
    </source>
</evidence>
<name>A0A1I1RHQ5_9GAMM</name>
<dbReference type="InterPro" id="IPR037022">
    <property type="entry name" value="Formyl_trans_C_sf"/>
</dbReference>
<dbReference type="RefSeq" id="WP_093428115.1">
    <property type="nucleotide sequence ID" value="NZ_FOMJ01000004.1"/>
</dbReference>
<dbReference type="PANTHER" id="PTHR11138:SF5">
    <property type="entry name" value="METHIONYL-TRNA FORMYLTRANSFERASE, MITOCHONDRIAL"/>
    <property type="match status" value="1"/>
</dbReference>
<evidence type="ECO:0000259" key="11">
    <source>
        <dbReference type="Pfam" id="PF02911"/>
    </source>
</evidence>
<evidence type="ECO:0000256" key="8">
    <source>
        <dbReference type="HAMAP-Rule" id="MF_00182"/>
    </source>
</evidence>
<dbReference type="EC" id="2.1.2.9" evidence="3 8"/>
<feature type="domain" description="Formyl transferase C-terminal" evidence="11">
    <location>
        <begin position="203"/>
        <end position="301"/>
    </location>
</feature>
<evidence type="ECO:0000313" key="12">
    <source>
        <dbReference type="EMBL" id="SFD33855.1"/>
    </source>
</evidence>
<dbReference type="SUPFAM" id="SSF50486">
    <property type="entry name" value="FMT C-terminal domain-like"/>
    <property type="match status" value="1"/>
</dbReference>
<comment type="similarity">
    <text evidence="2 8">Belongs to the Fmt family.</text>
</comment>
<dbReference type="Gene3D" id="3.40.50.170">
    <property type="entry name" value="Formyl transferase, N-terminal domain"/>
    <property type="match status" value="1"/>
</dbReference>
<feature type="region of interest" description="Disordered" evidence="9">
    <location>
        <begin position="31"/>
        <end position="56"/>
    </location>
</feature>
<reference evidence="12 13" key="1">
    <citation type="submission" date="2016-10" db="EMBL/GenBank/DDBJ databases">
        <authorList>
            <person name="de Groot N.N."/>
        </authorList>
    </citation>
    <scope>NUCLEOTIDE SEQUENCE [LARGE SCALE GENOMIC DNA]</scope>
    <source>
        <strain evidence="12 13">HL3</strain>
    </source>
</reference>
<evidence type="ECO:0000256" key="1">
    <source>
        <dbReference type="ARBA" id="ARBA00002606"/>
    </source>
</evidence>
<dbReference type="Pfam" id="PF00551">
    <property type="entry name" value="Formyl_trans_N"/>
    <property type="match status" value="1"/>
</dbReference>
<evidence type="ECO:0000256" key="4">
    <source>
        <dbReference type="ARBA" id="ARBA00016014"/>
    </source>
</evidence>
<dbReference type="InterPro" id="IPR005794">
    <property type="entry name" value="Fmt"/>
</dbReference>
<gene>
    <name evidence="8" type="primary">fmt</name>
    <name evidence="12" type="ORF">SAMN05660831_01467</name>
</gene>
<dbReference type="InterPro" id="IPR005793">
    <property type="entry name" value="Formyl_trans_C"/>
</dbReference>
<dbReference type="InterPro" id="IPR011034">
    <property type="entry name" value="Formyl_transferase-like_C_sf"/>
</dbReference>
<evidence type="ECO:0000256" key="5">
    <source>
        <dbReference type="ARBA" id="ARBA00022679"/>
    </source>
</evidence>
<evidence type="ECO:0000256" key="7">
    <source>
        <dbReference type="ARBA" id="ARBA00048558"/>
    </source>
</evidence>
<dbReference type="Pfam" id="PF02911">
    <property type="entry name" value="Formyl_trans_C"/>
    <property type="match status" value="1"/>
</dbReference>
<organism evidence="12 13">
    <name type="scientific">Thiohalospira halophila DSM 15071</name>
    <dbReference type="NCBI Taxonomy" id="1123397"/>
    <lineage>
        <taxon>Bacteria</taxon>
        <taxon>Pseudomonadati</taxon>
        <taxon>Pseudomonadota</taxon>
        <taxon>Gammaproteobacteria</taxon>
        <taxon>Thiohalospirales</taxon>
        <taxon>Thiohalospiraceae</taxon>
        <taxon>Thiohalospira</taxon>
    </lineage>
</organism>
<evidence type="ECO:0000256" key="6">
    <source>
        <dbReference type="ARBA" id="ARBA00022917"/>
    </source>
</evidence>
<dbReference type="CDD" id="cd08704">
    <property type="entry name" value="Met_tRNA_FMT_C"/>
    <property type="match status" value="1"/>
</dbReference>
<sequence>MRILFAGTPDFAVAALDALLASDHEVVAVYTQPDRPAGRGRRPTPPPVKVRAEEAGLPVHQPESLRDADEQQRLAELGADLGVVAAYGLILPRAVLELLPLGWVNLHASRLPRWRGAAPIQRAILAGDRETGVDLMQMGPGLDTGPVLAETVLPIGPRETGGELHDRLAAAGAELLRTHLDDLAAGRLAAMPQPEAGVTYAERIDPGQATLDWQRPAVELDRLVRAFHPWPVARTTATDGSSLKVHAAEPVAEATTAEPGTVLAVGPEGIDVATGDGVLRLTRLQAAGARPMAAADFLNGRRELVPHGSRLGAS</sequence>
<keyword evidence="5 8" id="KW-0808">Transferase</keyword>
<dbReference type="EMBL" id="FOMJ01000004">
    <property type="protein sequence ID" value="SFD33855.1"/>
    <property type="molecule type" value="Genomic_DNA"/>
</dbReference>
<dbReference type="Proteomes" id="UP000198611">
    <property type="component" value="Unassembled WGS sequence"/>
</dbReference>
<comment type="function">
    <text evidence="1 8">Attaches a formyl group to the free amino group of methionyl-tRNA(fMet). The formyl group appears to play a dual role in the initiator identity of N-formylmethionyl-tRNA by promoting its recognition by IF2 and preventing the misappropriation of this tRNA by the elongation apparatus.</text>
</comment>
<evidence type="ECO:0000313" key="13">
    <source>
        <dbReference type="Proteomes" id="UP000198611"/>
    </source>
</evidence>
<dbReference type="InterPro" id="IPR002376">
    <property type="entry name" value="Formyl_transf_N"/>
</dbReference>
<comment type="catalytic activity">
    <reaction evidence="7 8">
        <text>L-methionyl-tRNA(fMet) + (6R)-10-formyltetrahydrofolate = N-formyl-L-methionyl-tRNA(fMet) + (6S)-5,6,7,8-tetrahydrofolate + H(+)</text>
        <dbReference type="Rhea" id="RHEA:24380"/>
        <dbReference type="Rhea" id="RHEA-COMP:9952"/>
        <dbReference type="Rhea" id="RHEA-COMP:9953"/>
        <dbReference type="ChEBI" id="CHEBI:15378"/>
        <dbReference type="ChEBI" id="CHEBI:57453"/>
        <dbReference type="ChEBI" id="CHEBI:78530"/>
        <dbReference type="ChEBI" id="CHEBI:78844"/>
        <dbReference type="ChEBI" id="CHEBI:195366"/>
        <dbReference type="EC" id="2.1.2.9"/>
    </reaction>
</comment>
<feature type="binding site" evidence="8">
    <location>
        <begin position="109"/>
        <end position="112"/>
    </location>
    <ligand>
        <name>(6S)-5,6,7,8-tetrahydrofolate</name>
        <dbReference type="ChEBI" id="CHEBI:57453"/>
    </ligand>
</feature>
<evidence type="ECO:0000256" key="2">
    <source>
        <dbReference type="ARBA" id="ARBA00010699"/>
    </source>
</evidence>
<evidence type="ECO:0000256" key="3">
    <source>
        <dbReference type="ARBA" id="ARBA00012261"/>
    </source>
</evidence>
<dbReference type="AlphaFoldDB" id="A0A1I1RHQ5"/>